<protein>
    <submittedName>
        <fullName evidence="1">Phosphoglycerate mutase family protein</fullName>
    </submittedName>
</protein>
<accession>A0A2U1PH41</accession>
<comment type="caution">
    <text evidence="1">The sequence shown here is derived from an EMBL/GenBank/DDBJ whole genome shotgun (WGS) entry which is preliminary data.</text>
</comment>
<evidence type="ECO:0000313" key="1">
    <source>
        <dbReference type="EMBL" id="PWA85078.1"/>
    </source>
</evidence>
<reference evidence="1 2" key="1">
    <citation type="journal article" date="2018" name="Mol. Plant">
        <title>The genome of Artemisia annua provides insight into the evolution of Asteraceae family and artemisinin biosynthesis.</title>
        <authorList>
            <person name="Shen Q."/>
            <person name="Zhang L."/>
            <person name="Liao Z."/>
            <person name="Wang S."/>
            <person name="Yan T."/>
            <person name="Shi P."/>
            <person name="Liu M."/>
            <person name="Fu X."/>
            <person name="Pan Q."/>
            <person name="Wang Y."/>
            <person name="Lv Z."/>
            <person name="Lu X."/>
            <person name="Zhang F."/>
            <person name="Jiang W."/>
            <person name="Ma Y."/>
            <person name="Chen M."/>
            <person name="Hao X."/>
            <person name="Li L."/>
            <person name="Tang Y."/>
            <person name="Lv G."/>
            <person name="Zhou Y."/>
            <person name="Sun X."/>
            <person name="Brodelius P.E."/>
            <person name="Rose J.K.C."/>
            <person name="Tang K."/>
        </authorList>
    </citation>
    <scope>NUCLEOTIDE SEQUENCE [LARGE SCALE GENOMIC DNA]</scope>
    <source>
        <strain evidence="2">cv. Huhao1</strain>
        <tissue evidence="1">Leaf</tissue>
    </source>
</reference>
<sequence>MVWPYFVPVNITIRNTAGNSGPSAISSINCPPIVAVELCREHLFFFGCQGVYPCDRRKSVSEYECLFPAIDFPLTINVGGEVSTIANIQVLTQLDALLTTVGKSTLDNE</sequence>
<evidence type="ECO:0000313" key="2">
    <source>
        <dbReference type="Proteomes" id="UP000245207"/>
    </source>
</evidence>
<dbReference type="EMBL" id="PKPP01001161">
    <property type="protein sequence ID" value="PWA85078.1"/>
    <property type="molecule type" value="Genomic_DNA"/>
</dbReference>
<keyword evidence="2" id="KW-1185">Reference proteome</keyword>
<gene>
    <name evidence="1" type="ORF">CTI12_AA153330</name>
</gene>
<dbReference type="AlphaFoldDB" id="A0A2U1PH41"/>
<dbReference type="OrthoDB" id="496981at2759"/>
<organism evidence="1 2">
    <name type="scientific">Artemisia annua</name>
    <name type="common">Sweet wormwood</name>
    <dbReference type="NCBI Taxonomy" id="35608"/>
    <lineage>
        <taxon>Eukaryota</taxon>
        <taxon>Viridiplantae</taxon>
        <taxon>Streptophyta</taxon>
        <taxon>Embryophyta</taxon>
        <taxon>Tracheophyta</taxon>
        <taxon>Spermatophyta</taxon>
        <taxon>Magnoliopsida</taxon>
        <taxon>eudicotyledons</taxon>
        <taxon>Gunneridae</taxon>
        <taxon>Pentapetalae</taxon>
        <taxon>asterids</taxon>
        <taxon>campanulids</taxon>
        <taxon>Asterales</taxon>
        <taxon>Asteraceae</taxon>
        <taxon>Asteroideae</taxon>
        <taxon>Anthemideae</taxon>
        <taxon>Artemisiinae</taxon>
        <taxon>Artemisia</taxon>
    </lineage>
</organism>
<proteinExistence type="predicted"/>
<name>A0A2U1PH41_ARTAN</name>
<dbReference type="Proteomes" id="UP000245207">
    <property type="component" value="Unassembled WGS sequence"/>
</dbReference>
<dbReference type="STRING" id="35608.A0A2U1PH41"/>